<keyword evidence="3" id="KW-1185">Reference proteome</keyword>
<sequence length="66" mass="7474">MLLLQLTSFGNRTHLRGFIEISLIDCAVLLQANTEAELPEYLLGTCRLVNLDIAKARWFCFGLLAY</sequence>
<comment type="caution">
    <text evidence="2">The sequence shown here is derived from an EMBL/GenBank/DDBJ whole genome shotgun (WGS) entry which is preliminary data.</text>
</comment>
<reference evidence="2" key="1">
    <citation type="submission" date="2020-06" db="EMBL/GenBank/DDBJ databases">
        <title>WGS assembly of Ceratodon purpureus strain R40.</title>
        <authorList>
            <person name="Carey S.B."/>
            <person name="Jenkins J."/>
            <person name="Shu S."/>
            <person name="Lovell J.T."/>
            <person name="Sreedasyam A."/>
            <person name="Maumus F."/>
            <person name="Tiley G.P."/>
            <person name="Fernandez-Pozo N."/>
            <person name="Barry K."/>
            <person name="Chen C."/>
            <person name="Wang M."/>
            <person name="Lipzen A."/>
            <person name="Daum C."/>
            <person name="Saski C.A."/>
            <person name="Payton A.C."/>
            <person name="Mcbreen J.C."/>
            <person name="Conrad R.E."/>
            <person name="Kollar L.M."/>
            <person name="Olsson S."/>
            <person name="Huttunen S."/>
            <person name="Landis J.B."/>
            <person name="Wickett N.J."/>
            <person name="Johnson M.G."/>
            <person name="Rensing S.A."/>
            <person name="Grimwood J."/>
            <person name="Schmutz J."/>
            <person name="Mcdaniel S.F."/>
        </authorList>
    </citation>
    <scope>NUCLEOTIDE SEQUENCE</scope>
    <source>
        <strain evidence="2">R40</strain>
    </source>
</reference>
<dbReference type="InterPro" id="IPR009769">
    <property type="entry name" value="EDR2_C"/>
</dbReference>
<feature type="domain" description="Protein ENHANCED DISEASE RESISTANCE 2 C-terminal" evidence="1">
    <location>
        <begin position="15"/>
        <end position="52"/>
    </location>
</feature>
<dbReference type="Pfam" id="PF07059">
    <property type="entry name" value="EDR2_C"/>
    <property type="match status" value="1"/>
</dbReference>
<organism evidence="2 3">
    <name type="scientific">Ceratodon purpureus</name>
    <name type="common">Fire moss</name>
    <name type="synonym">Dicranum purpureum</name>
    <dbReference type="NCBI Taxonomy" id="3225"/>
    <lineage>
        <taxon>Eukaryota</taxon>
        <taxon>Viridiplantae</taxon>
        <taxon>Streptophyta</taxon>
        <taxon>Embryophyta</taxon>
        <taxon>Bryophyta</taxon>
        <taxon>Bryophytina</taxon>
        <taxon>Bryopsida</taxon>
        <taxon>Dicranidae</taxon>
        <taxon>Pseudoditrichales</taxon>
        <taxon>Ditrichaceae</taxon>
        <taxon>Ceratodon</taxon>
    </lineage>
</organism>
<evidence type="ECO:0000313" key="2">
    <source>
        <dbReference type="EMBL" id="KAG0585110.1"/>
    </source>
</evidence>
<name>A0A8T0IMX4_CERPU</name>
<dbReference type="Proteomes" id="UP000822688">
    <property type="component" value="Chromosome 3"/>
</dbReference>
<dbReference type="EMBL" id="CM026423">
    <property type="protein sequence ID" value="KAG0585110.1"/>
    <property type="molecule type" value="Genomic_DNA"/>
</dbReference>
<evidence type="ECO:0000259" key="1">
    <source>
        <dbReference type="Pfam" id="PF07059"/>
    </source>
</evidence>
<proteinExistence type="predicted"/>
<accession>A0A8T0IMX4</accession>
<dbReference type="OrthoDB" id="9970435at2759"/>
<gene>
    <name evidence="2" type="ORF">KC19_3G259100</name>
</gene>
<dbReference type="AlphaFoldDB" id="A0A8T0IMX4"/>
<protein>
    <recommendedName>
        <fullName evidence="1">Protein ENHANCED DISEASE RESISTANCE 2 C-terminal domain-containing protein</fullName>
    </recommendedName>
</protein>
<evidence type="ECO:0000313" key="3">
    <source>
        <dbReference type="Proteomes" id="UP000822688"/>
    </source>
</evidence>